<reference evidence="4" key="2">
    <citation type="submission" date="2016-04" db="EMBL/GenBank/DDBJ databases">
        <authorList>
            <person name="Guldener U."/>
            <person name="Guldener U."/>
        </authorList>
    </citation>
    <scope>NUCLEOTIDE SEQUENCE [LARGE SCALE GENOMIC DNA]</scope>
    <source>
        <strain evidence="4">UB2112</strain>
    </source>
</reference>
<dbReference type="Proteomes" id="UP000658997">
    <property type="component" value="Unassembled WGS sequence"/>
</dbReference>
<evidence type="ECO:0000313" key="4">
    <source>
        <dbReference type="Proteomes" id="UP000179920"/>
    </source>
</evidence>
<sequence length="181" mass="19406">MVAIIRTLLTIGTFVAAAAAASIASAPRSSKITFTVYNKCKHKFAPIFSPALPGKASWPVLKSGKSASFSFYSDDYRGKIFSPLRKANVTTGKGATQAEVDLASGDYNLSVANGYNVAMDIQLLGKQYQGYCTAASCYSSNCKDAYKTPSGLLKTQRNGSDTVMPNHNCPPSFTNWVVQFC</sequence>
<feature type="chain" id="PRO_5038295986" evidence="1">
    <location>
        <begin position="21"/>
        <end position="181"/>
    </location>
</feature>
<evidence type="ECO:0000313" key="2">
    <source>
        <dbReference type="EMBL" id="SAM84520.1"/>
    </source>
</evidence>
<reference evidence="2" key="1">
    <citation type="submission" date="2016-04" db="EMBL/GenBank/DDBJ databases">
        <authorList>
            <person name="Evans L.H."/>
            <person name="Alamgir A."/>
            <person name="Owens N."/>
            <person name="Weber N.D."/>
            <person name="Virtaneva K."/>
            <person name="Barbian K."/>
            <person name="Babar A."/>
            <person name="Rosenke K."/>
        </authorList>
    </citation>
    <scope>NUCLEOTIDE SEQUENCE</scope>
    <source>
        <strain evidence="2">UB2112</strain>
    </source>
</reference>
<dbReference type="EMBL" id="LT558130">
    <property type="protein sequence ID" value="SAM84520.1"/>
    <property type="molecule type" value="Genomic_DNA"/>
</dbReference>
<dbReference type="AlphaFoldDB" id="A0A1K0G9P1"/>
<dbReference type="OrthoDB" id="2546510at2759"/>
<dbReference type="Proteomes" id="UP000179920">
    <property type="component" value="Chromosome XIV"/>
</dbReference>
<keyword evidence="5" id="KW-1185">Reference proteome</keyword>
<dbReference type="SUPFAM" id="SSF49870">
    <property type="entry name" value="Osmotin, thaumatin-like protein"/>
    <property type="match status" value="1"/>
</dbReference>
<accession>A0A1K0G9P1</accession>
<dbReference type="InterPro" id="IPR037176">
    <property type="entry name" value="Osmotin/thaumatin-like_sf"/>
</dbReference>
<keyword evidence="1" id="KW-0732">Signal</keyword>
<evidence type="ECO:0000313" key="5">
    <source>
        <dbReference type="Proteomes" id="UP000658997"/>
    </source>
</evidence>
<protein>
    <submittedName>
        <fullName evidence="2">Uncharacterized protein</fullName>
    </submittedName>
</protein>
<name>A0A1K0G9P1_9BASI</name>
<gene>
    <name evidence="3" type="ORF">UBRO2_02125</name>
    <name evidence="2" type="ORF">UBRO_05785</name>
</gene>
<dbReference type="EMBL" id="ULHB01000031">
    <property type="protein sequence ID" value="SYW77933.1"/>
    <property type="molecule type" value="Genomic_DNA"/>
</dbReference>
<proteinExistence type="predicted"/>
<feature type="signal peptide" evidence="1">
    <location>
        <begin position="1"/>
        <end position="20"/>
    </location>
</feature>
<evidence type="ECO:0000256" key="1">
    <source>
        <dbReference type="SAM" id="SignalP"/>
    </source>
</evidence>
<reference evidence="3" key="3">
    <citation type="submission" date="2018-08" db="EMBL/GenBank/DDBJ databases">
        <authorList>
            <person name="Guldener U."/>
        </authorList>
    </citation>
    <scope>NUCLEOTIDE SEQUENCE</scope>
    <source>
        <strain evidence="3">UB2</strain>
    </source>
</reference>
<organism evidence="2 4">
    <name type="scientific">Ustilago bromivora</name>
    <dbReference type="NCBI Taxonomy" id="307758"/>
    <lineage>
        <taxon>Eukaryota</taxon>
        <taxon>Fungi</taxon>
        <taxon>Dikarya</taxon>
        <taxon>Basidiomycota</taxon>
        <taxon>Ustilaginomycotina</taxon>
        <taxon>Ustilaginomycetes</taxon>
        <taxon>Ustilaginales</taxon>
        <taxon>Ustilaginaceae</taxon>
        <taxon>Ustilago</taxon>
    </lineage>
</organism>
<evidence type="ECO:0000313" key="3">
    <source>
        <dbReference type="EMBL" id="SYW77933.1"/>
    </source>
</evidence>
<dbReference type="Gene3D" id="2.60.110.10">
    <property type="entry name" value="Thaumatin"/>
    <property type="match status" value="1"/>
</dbReference>